<dbReference type="AlphaFoldDB" id="A0ABD3MNA1"/>
<sequence length="310" mass="34169">MRARASSISNIISIALLDRAHATFGFSCFSSGTSSIPSLAPTLRSTFDNMSKRPSRPQQQQSKHAKTQQSLAGYFGTTSRSSTATTSLSDTTSTIVTTSTATASSAAATASSKYKIFCDLDGVLVDFNAGVKKICNGRTPDELPNQSIMWSAISKADQFYAKLPWTDDGERLWEELKKHSTTPDILTGVPMTIRSRAEKFAWCKRELGISVNHVDMAGKKSTHELVSGRRQTKMGVVNVITCWSKNKHCESKANHVLIDDRLSLQQAWEERGGIFIHHTNTERTLEMLRERGVLESKCDDSVTVVVDKQS</sequence>
<feature type="compositionally biased region" description="Low complexity" evidence="1">
    <location>
        <begin position="56"/>
        <end position="70"/>
    </location>
</feature>
<comment type="caution">
    <text evidence="2">The sequence shown here is derived from an EMBL/GenBank/DDBJ whole genome shotgun (WGS) entry which is preliminary data.</text>
</comment>
<proteinExistence type="predicted"/>
<dbReference type="Gene3D" id="3.40.50.1000">
    <property type="entry name" value="HAD superfamily/HAD-like"/>
    <property type="match status" value="1"/>
</dbReference>
<evidence type="ECO:0000313" key="3">
    <source>
        <dbReference type="Proteomes" id="UP001530293"/>
    </source>
</evidence>
<dbReference type="InterPro" id="IPR023214">
    <property type="entry name" value="HAD_sf"/>
</dbReference>
<accession>A0ABD3MNA1</accession>
<organism evidence="2 3">
    <name type="scientific">Discostella pseudostelligera</name>
    <dbReference type="NCBI Taxonomy" id="259834"/>
    <lineage>
        <taxon>Eukaryota</taxon>
        <taxon>Sar</taxon>
        <taxon>Stramenopiles</taxon>
        <taxon>Ochrophyta</taxon>
        <taxon>Bacillariophyta</taxon>
        <taxon>Coscinodiscophyceae</taxon>
        <taxon>Thalassiosirophycidae</taxon>
        <taxon>Stephanodiscales</taxon>
        <taxon>Stephanodiscaceae</taxon>
        <taxon>Discostella</taxon>
    </lineage>
</organism>
<feature type="region of interest" description="Disordered" evidence="1">
    <location>
        <begin position="44"/>
        <end position="70"/>
    </location>
</feature>
<gene>
    <name evidence="2" type="ORF">ACHAWU_002302</name>
</gene>
<name>A0ABD3MNA1_9STRA</name>
<reference evidence="2 3" key="1">
    <citation type="submission" date="2024-10" db="EMBL/GenBank/DDBJ databases">
        <title>Updated reference genomes for cyclostephanoid diatoms.</title>
        <authorList>
            <person name="Roberts W.R."/>
            <person name="Alverson A.J."/>
        </authorList>
    </citation>
    <scope>NUCLEOTIDE SEQUENCE [LARGE SCALE GENOMIC DNA]</scope>
    <source>
        <strain evidence="2 3">AJA232-27</strain>
    </source>
</reference>
<dbReference type="SUPFAM" id="SSF56784">
    <property type="entry name" value="HAD-like"/>
    <property type="match status" value="1"/>
</dbReference>
<protein>
    <submittedName>
        <fullName evidence="2">Uncharacterized protein</fullName>
    </submittedName>
</protein>
<dbReference type="EMBL" id="JALLBG020000096">
    <property type="protein sequence ID" value="KAL3765384.1"/>
    <property type="molecule type" value="Genomic_DNA"/>
</dbReference>
<dbReference type="InterPro" id="IPR036412">
    <property type="entry name" value="HAD-like_sf"/>
</dbReference>
<evidence type="ECO:0000256" key="1">
    <source>
        <dbReference type="SAM" id="MobiDB-lite"/>
    </source>
</evidence>
<keyword evidence="3" id="KW-1185">Reference proteome</keyword>
<evidence type="ECO:0000313" key="2">
    <source>
        <dbReference type="EMBL" id="KAL3765384.1"/>
    </source>
</evidence>
<dbReference type="Proteomes" id="UP001530293">
    <property type="component" value="Unassembled WGS sequence"/>
</dbReference>